<sequence>MRRRALLGALVIALAGVAVAYGVWHATGDAGGNLLPTWLTGR</sequence>
<dbReference type="AlphaFoldDB" id="A0A6J4P7F6"/>
<dbReference type="EMBL" id="CADCUQ010000476">
    <property type="protein sequence ID" value="CAA9407990.1"/>
    <property type="molecule type" value="Genomic_DNA"/>
</dbReference>
<gene>
    <name evidence="1" type="ORF">AVDCRST_MAG64-2124</name>
</gene>
<name>A0A6J4P7F6_9BACT</name>
<evidence type="ECO:0000313" key="1">
    <source>
        <dbReference type="EMBL" id="CAA9407990.1"/>
    </source>
</evidence>
<protein>
    <submittedName>
        <fullName evidence="1">Uncharacterized protein</fullName>
    </submittedName>
</protein>
<accession>A0A6J4P7F6</accession>
<organism evidence="1">
    <name type="scientific">uncultured Phycisphaerae bacterium</name>
    <dbReference type="NCBI Taxonomy" id="904963"/>
    <lineage>
        <taxon>Bacteria</taxon>
        <taxon>Pseudomonadati</taxon>
        <taxon>Planctomycetota</taxon>
        <taxon>Phycisphaerae</taxon>
        <taxon>environmental samples</taxon>
    </lineage>
</organism>
<proteinExistence type="predicted"/>
<reference evidence="1" key="1">
    <citation type="submission" date="2020-02" db="EMBL/GenBank/DDBJ databases">
        <authorList>
            <person name="Meier V. D."/>
        </authorList>
    </citation>
    <scope>NUCLEOTIDE SEQUENCE</scope>
    <source>
        <strain evidence="1">AVDCRST_MAG64</strain>
    </source>
</reference>